<dbReference type="PANTHER" id="PTHR33694:SF1">
    <property type="entry name" value="UDP-3-O-ACYL-N-ACETYLGLUCOSAMINE DEACETYLASE 1, MITOCHONDRIAL-RELATED"/>
    <property type="match status" value="1"/>
</dbReference>
<gene>
    <name evidence="12" type="ORF">ACFQE0_27170</name>
</gene>
<evidence type="ECO:0000256" key="8">
    <source>
        <dbReference type="ARBA" id="ARBA00022801"/>
    </source>
</evidence>
<keyword evidence="13" id="KW-1185">Reference proteome</keyword>
<evidence type="ECO:0000256" key="10">
    <source>
        <dbReference type="ARBA" id="ARBA00023098"/>
    </source>
</evidence>
<dbReference type="Pfam" id="PF03331">
    <property type="entry name" value="LpxC"/>
    <property type="match status" value="1"/>
</dbReference>
<keyword evidence="6" id="KW-0441">Lipid A biosynthesis</keyword>
<dbReference type="PANTHER" id="PTHR33694">
    <property type="entry name" value="UDP-3-O-ACYL-N-ACETYLGLUCOSAMINE DEACETYLASE 1, MITOCHONDRIAL-RELATED"/>
    <property type="match status" value="1"/>
</dbReference>
<comment type="pathway">
    <text evidence="3">Glycolipid biosynthesis; lipid IV(A) biosynthesis; lipid IV(A) from (3R)-3-hydroxytetradecanoyl-[acyl-carrier-protein] and UDP-N-acetyl-alpha-D-glucosamine: step 2/6.</text>
</comment>
<dbReference type="RefSeq" id="WP_378975115.1">
    <property type="nucleotide sequence ID" value="NZ_JBHSWN010000001.1"/>
</dbReference>
<name>A0ABW2BTF0_9HYPH</name>
<dbReference type="Proteomes" id="UP001596292">
    <property type="component" value="Unassembled WGS sequence"/>
</dbReference>
<evidence type="ECO:0000313" key="12">
    <source>
        <dbReference type="EMBL" id="MFC6792914.1"/>
    </source>
</evidence>
<dbReference type="Gene3D" id="3.30.1700.10">
    <property type="entry name" value="lpxc deacetylase, domain 2"/>
    <property type="match status" value="1"/>
</dbReference>
<evidence type="ECO:0000313" key="13">
    <source>
        <dbReference type="Proteomes" id="UP001596292"/>
    </source>
</evidence>
<dbReference type="GO" id="GO:0103117">
    <property type="term" value="F:UDP-3-O-acyl-N-acetylglucosamine deacetylase activity"/>
    <property type="evidence" value="ECO:0007669"/>
    <property type="project" value="UniProtKB-EC"/>
</dbReference>
<keyword evidence="5" id="KW-0444">Lipid biosynthesis</keyword>
<comment type="catalytic activity">
    <reaction evidence="11">
        <text>a UDP-3-O-[(3R)-3-hydroxyacyl]-N-acetyl-alpha-D-glucosamine + H2O = a UDP-3-O-[(3R)-3-hydroxyacyl]-alpha-D-glucosamine + acetate</text>
        <dbReference type="Rhea" id="RHEA:67816"/>
        <dbReference type="ChEBI" id="CHEBI:15377"/>
        <dbReference type="ChEBI" id="CHEBI:30089"/>
        <dbReference type="ChEBI" id="CHEBI:137740"/>
        <dbReference type="ChEBI" id="CHEBI:173225"/>
        <dbReference type="EC" id="3.5.1.108"/>
    </reaction>
</comment>
<keyword evidence="9" id="KW-0862">Zinc</keyword>
<dbReference type="Gene3D" id="3.30.230.20">
    <property type="entry name" value="lpxc deacetylase, domain 1"/>
    <property type="match status" value="1"/>
</dbReference>
<evidence type="ECO:0000256" key="5">
    <source>
        <dbReference type="ARBA" id="ARBA00022516"/>
    </source>
</evidence>
<dbReference type="InterPro" id="IPR004463">
    <property type="entry name" value="UDP-acyl_GlcNac_deAcase"/>
</dbReference>
<dbReference type="InterPro" id="IPR015870">
    <property type="entry name" value="UDP-acyl_N-AcGlcN_deAcase_N"/>
</dbReference>
<evidence type="ECO:0000256" key="6">
    <source>
        <dbReference type="ARBA" id="ARBA00022556"/>
    </source>
</evidence>
<evidence type="ECO:0000256" key="4">
    <source>
        <dbReference type="ARBA" id="ARBA00012745"/>
    </source>
</evidence>
<evidence type="ECO:0000256" key="9">
    <source>
        <dbReference type="ARBA" id="ARBA00022833"/>
    </source>
</evidence>
<dbReference type="InterPro" id="IPR011334">
    <property type="entry name" value="UDP-acyl_GlcNac_deAcase_C"/>
</dbReference>
<reference evidence="13" key="1">
    <citation type="journal article" date="2019" name="Int. J. Syst. Evol. Microbiol.">
        <title>The Global Catalogue of Microorganisms (GCM) 10K type strain sequencing project: providing services to taxonomists for standard genome sequencing and annotation.</title>
        <authorList>
            <consortium name="The Broad Institute Genomics Platform"/>
            <consortium name="The Broad Institute Genome Sequencing Center for Infectious Disease"/>
            <person name="Wu L."/>
            <person name="Ma J."/>
        </authorList>
    </citation>
    <scope>NUCLEOTIDE SEQUENCE [LARGE SCALE GENOMIC DNA]</scope>
    <source>
        <strain evidence="13">CCUG 48316</strain>
    </source>
</reference>
<dbReference type="InterPro" id="IPR020568">
    <property type="entry name" value="Ribosomal_Su5_D2-typ_SF"/>
</dbReference>
<sequence>MPSLSQLIAPTRQATACRHQATLTHAFERSGRGLHTGLRGRVRVSPASPGHGVVFRRWMPDGRFTDIPARWNLQVKQPACTALRKDGVLVRTVEHLLASLSALRIDNALIETDAEELPIFDGSAVPWCEGIAGAGRVEQGEPVRRLRVLRRVSVSVRHRRLSIEPAEDFAISAHIELCHLGAFDWAGSILPESFPEDIAPARSFGRFIRVMAGRCYGFVARKPLLQGCGPRSAALLFRNRVIGGLRMPDETVRHRVLDIVGDFALIGHPIEGRIVASHTCHDLNHALIAALMHDRTAWELV</sequence>
<evidence type="ECO:0000256" key="3">
    <source>
        <dbReference type="ARBA" id="ARBA00005002"/>
    </source>
</evidence>
<dbReference type="EMBL" id="JBHSWN010000001">
    <property type="protein sequence ID" value="MFC6792914.1"/>
    <property type="molecule type" value="Genomic_DNA"/>
</dbReference>
<proteinExistence type="predicted"/>
<comment type="caution">
    <text evidence="12">The sequence shown here is derived from an EMBL/GenBank/DDBJ whole genome shotgun (WGS) entry which is preliminary data.</text>
</comment>
<keyword evidence="8 12" id="KW-0378">Hydrolase</keyword>
<dbReference type="EC" id="3.5.1.108" evidence="4"/>
<evidence type="ECO:0000256" key="7">
    <source>
        <dbReference type="ARBA" id="ARBA00022723"/>
    </source>
</evidence>
<comment type="cofactor">
    <cofactor evidence="1">
        <name>Zn(2+)</name>
        <dbReference type="ChEBI" id="CHEBI:29105"/>
    </cofactor>
</comment>
<accession>A0ABW2BTF0</accession>
<evidence type="ECO:0000256" key="1">
    <source>
        <dbReference type="ARBA" id="ARBA00001947"/>
    </source>
</evidence>
<organism evidence="12 13">
    <name type="scientific">Methylobacterium komagatae</name>
    <dbReference type="NCBI Taxonomy" id="374425"/>
    <lineage>
        <taxon>Bacteria</taxon>
        <taxon>Pseudomonadati</taxon>
        <taxon>Pseudomonadota</taxon>
        <taxon>Alphaproteobacteria</taxon>
        <taxon>Hyphomicrobiales</taxon>
        <taxon>Methylobacteriaceae</taxon>
        <taxon>Methylobacterium</taxon>
    </lineage>
</organism>
<comment type="function">
    <text evidence="2">Catalyzes the hydrolysis of UDP-3-O-myristoyl-N-acetylglucosamine to form UDP-3-O-myristoylglucosamine and acetate, the committed step in lipid A biosynthesis.</text>
</comment>
<dbReference type="SUPFAM" id="SSF54211">
    <property type="entry name" value="Ribosomal protein S5 domain 2-like"/>
    <property type="match status" value="2"/>
</dbReference>
<evidence type="ECO:0000256" key="11">
    <source>
        <dbReference type="ARBA" id="ARBA00024535"/>
    </source>
</evidence>
<protein>
    <recommendedName>
        <fullName evidence="4">UDP-3-O-acyl-N-acetylglucosamine deacetylase</fullName>
        <ecNumber evidence="4">3.5.1.108</ecNumber>
    </recommendedName>
</protein>
<evidence type="ECO:0000256" key="2">
    <source>
        <dbReference type="ARBA" id="ARBA00002923"/>
    </source>
</evidence>
<keyword evidence="10" id="KW-0443">Lipid metabolism</keyword>
<keyword evidence="7" id="KW-0479">Metal-binding</keyword>